<dbReference type="PROSITE" id="PS50293">
    <property type="entry name" value="TPR_REGION"/>
    <property type="match status" value="1"/>
</dbReference>
<dbReference type="Proteomes" id="UP001415857">
    <property type="component" value="Unassembled WGS sequence"/>
</dbReference>
<keyword evidence="1" id="KW-0802">TPR repeat</keyword>
<comment type="caution">
    <text evidence="2">The sequence shown here is derived from an EMBL/GenBank/DDBJ whole genome shotgun (WGS) entry which is preliminary data.</text>
</comment>
<dbReference type="CDD" id="cd02980">
    <property type="entry name" value="TRX_Fd_family"/>
    <property type="match status" value="1"/>
</dbReference>
<dbReference type="Gene3D" id="1.25.40.10">
    <property type="entry name" value="Tetratricopeptide repeat domain"/>
    <property type="match status" value="1"/>
</dbReference>
<dbReference type="Pfam" id="PF14559">
    <property type="entry name" value="TPR_19"/>
    <property type="match status" value="1"/>
</dbReference>
<evidence type="ECO:0000256" key="1">
    <source>
        <dbReference type="PROSITE-ProRule" id="PRU00339"/>
    </source>
</evidence>
<evidence type="ECO:0000313" key="2">
    <source>
        <dbReference type="EMBL" id="KAK9278484.1"/>
    </source>
</evidence>
<dbReference type="Gene3D" id="3.40.30.10">
    <property type="entry name" value="Glutaredoxin"/>
    <property type="match status" value="1"/>
</dbReference>
<dbReference type="InterPro" id="IPR036249">
    <property type="entry name" value="Thioredoxin-like_sf"/>
</dbReference>
<dbReference type="SUPFAM" id="SSF48452">
    <property type="entry name" value="TPR-like"/>
    <property type="match status" value="1"/>
</dbReference>
<dbReference type="InterPro" id="IPR019734">
    <property type="entry name" value="TPR_rpt"/>
</dbReference>
<dbReference type="PANTHER" id="PTHR47682">
    <property type="entry name" value="TETRATRICOPEPTIDE REPEAT (TPR)-CONTAINING PROTEIN"/>
    <property type="match status" value="1"/>
</dbReference>
<dbReference type="AlphaFoldDB" id="A0AAP0WSY7"/>
<accession>A0AAP0WSY7</accession>
<evidence type="ECO:0000313" key="3">
    <source>
        <dbReference type="Proteomes" id="UP001415857"/>
    </source>
</evidence>
<dbReference type="EMBL" id="JBBPBK010000009">
    <property type="protein sequence ID" value="KAK9278484.1"/>
    <property type="molecule type" value="Genomic_DNA"/>
</dbReference>
<name>A0AAP0WSY7_LIQFO</name>
<dbReference type="PANTHER" id="PTHR47682:SF1">
    <property type="entry name" value="TETRATRICOPEPTIDE REPEAT (TPR)-CONTAINING PROTEIN"/>
    <property type="match status" value="1"/>
</dbReference>
<dbReference type="SMART" id="SM00028">
    <property type="entry name" value="TPR"/>
    <property type="match status" value="3"/>
</dbReference>
<gene>
    <name evidence="2" type="ORF">L1049_028050</name>
</gene>
<reference evidence="2 3" key="1">
    <citation type="journal article" date="2024" name="Plant J.">
        <title>Genome sequences and population genomics reveal climatic adaptation and genomic divergence between two closely related sweetgum species.</title>
        <authorList>
            <person name="Xu W.Q."/>
            <person name="Ren C.Q."/>
            <person name="Zhang X.Y."/>
            <person name="Comes H.P."/>
            <person name="Liu X.H."/>
            <person name="Li Y.G."/>
            <person name="Kettle C.J."/>
            <person name="Jalonen R."/>
            <person name="Gaisberger H."/>
            <person name="Ma Y.Z."/>
            <person name="Qiu Y.X."/>
        </authorList>
    </citation>
    <scope>NUCLEOTIDE SEQUENCE [LARGE SCALE GENOMIC DNA]</scope>
    <source>
        <strain evidence="2">Hangzhou</strain>
    </source>
</reference>
<proteinExistence type="predicted"/>
<keyword evidence="3" id="KW-1185">Reference proteome</keyword>
<feature type="repeat" description="TPR" evidence="1">
    <location>
        <begin position="200"/>
        <end position="233"/>
    </location>
</feature>
<protein>
    <submittedName>
        <fullName evidence="2">Uncharacterized protein</fullName>
    </submittedName>
</protein>
<dbReference type="SUPFAM" id="SSF52833">
    <property type="entry name" value="Thioredoxin-like"/>
    <property type="match status" value="1"/>
</dbReference>
<organism evidence="2 3">
    <name type="scientific">Liquidambar formosana</name>
    <name type="common">Formosan gum</name>
    <dbReference type="NCBI Taxonomy" id="63359"/>
    <lineage>
        <taxon>Eukaryota</taxon>
        <taxon>Viridiplantae</taxon>
        <taxon>Streptophyta</taxon>
        <taxon>Embryophyta</taxon>
        <taxon>Tracheophyta</taxon>
        <taxon>Spermatophyta</taxon>
        <taxon>Magnoliopsida</taxon>
        <taxon>eudicotyledons</taxon>
        <taxon>Gunneridae</taxon>
        <taxon>Pentapetalae</taxon>
        <taxon>Saxifragales</taxon>
        <taxon>Altingiaceae</taxon>
        <taxon>Liquidambar</taxon>
    </lineage>
</organism>
<sequence>MKGQMSSLSSTHVPSLLPQNKNLSIFKFKAAPNPYKCGRIKAEMEIKVCVNRTCRRQGSMQTLEILSGIAPPDVAVKSCGCLGHCGAGPNLVVLPDGVFVGHCGTAARAADVVMALCGGSGSDAWKSLDALALRKQAEVEFHGGNFSEAELLLSQAIDLKPCGGIHIIYKDRSFAKLAMGDYSGALEDAKEAMALAPQYSEAYICLGDAFLAMNQFDAAEKSYSTSLELDPSIRHSRSFKARIAKLQEKFAAANML</sequence>
<dbReference type="PROSITE" id="PS50005">
    <property type="entry name" value="TPR"/>
    <property type="match status" value="1"/>
</dbReference>
<dbReference type="InterPro" id="IPR011990">
    <property type="entry name" value="TPR-like_helical_dom_sf"/>
</dbReference>